<organism evidence="2 3">
    <name type="scientific">Neonectria ditissima</name>
    <dbReference type="NCBI Taxonomy" id="78410"/>
    <lineage>
        <taxon>Eukaryota</taxon>
        <taxon>Fungi</taxon>
        <taxon>Dikarya</taxon>
        <taxon>Ascomycota</taxon>
        <taxon>Pezizomycotina</taxon>
        <taxon>Sordariomycetes</taxon>
        <taxon>Hypocreomycetidae</taxon>
        <taxon>Hypocreales</taxon>
        <taxon>Nectriaceae</taxon>
        <taxon>Neonectria</taxon>
    </lineage>
</organism>
<gene>
    <name evidence="2" type="ORF">AK830_g592</name>
</gene>
<name>A0A0P7BXW5_9HYPO</name>
<dbReference type="OrthoDB" id="5095020at2759"/>
<sequence>MLSKPTQINHISLERRTRRPAQASEQLIKARRHRRELQLKRIVIFIMIGRLLTQKLGAFMGDSHQQQQQPHYRQDPYQVQNAYHHNTHQNFVNGPHPSPYHCEQPQVMNGGYYTTAPIPSKRQHRAERRAERHYRHAERSMQRAEHRAERDFRRAERRGELVPVAPAMYHQPAVDGQMYSRQPNGYEMREMGYQPRQDVHTPASANREVEGAPPPAYEEVERKQ</sequence>
<comment type="caution">
    <text evidence="2">The sequence shown here is derived from an EMBL/GenBank/DDBJ whole genome shotgun (WGS) entry which is preliminary data.</text>
</comment>
<protein>
    <submittedName>
        <fullName evidence="2">Uncharacterized protein</fullName>
    </submittedName>
</protein>
<reference evidence="2 3" key="1">
    <citation type="submission" date="2015-09" db="EMBL/GenBank/DDBJ databases">
        <title>Draft genome of a European isolate of the apple canker pathogen Neonectria ditissima.</title>
        <authorList>
            <person name="Gomez-Cortecero A."/>
            <person name="Harrison R.J."/>
            <person name="Armitage A.D."/>
        </authorList>
    </citation>
    <scope>NUCLEOTIDE SEQUENCE [LARGE SCALE GENOMIC DNA]</scope>
    <source>
        <strain evidence="2 3">R09/05</strain>
    </source>
</reference>
<dbReference type="Proteomes" id="UP000050424">
    <property type="component" value="Unassembled WGS sequence"/>
</dbReference>
<proteinExistence type="predicted"/>
<feature type="region of interest" description="Disordered" evidence="1">
    <location>
        <begin position="192"/>
        <end position="224"/>
    </location>
</feature>
<evidence type="ECO:0000313" key="2">
    <source>
        <dbReference type="EMBL" id="KPM45858.1"/>
    </source>
</evidence>
<dbReference type="AlphaFoldDB" id="A0A0P7BXW5"/>
<feature type="region of interest" description="Disordered" evidence="1">
    <location>
        <begin position="1"/>
        <end position="24"/>
    </location>
</feature>
<keyword evidence="3" id="KW-1185">Reference proteome</keyword>
<accession>A0A0P7BXW5</accession>
<dbReference type="EMBL" id="LKCW01000004">
    <property type="protein sequence ID" value="KPM45858.1"/>
    <property type="molecule type" value="Genomic_DNA"/>
</dbReference>
<feature type="compositionally biased region" description="Polar residues" evidence="1">
    <location>
        <begin position="1"/>
        <end position="10"/>
    </location>
</feature>
<evidence type="ECO:0000256" key="1">
    <source>
        <dbReference type="SAM" id="MobiDB-lite"/>
    </source>
</evidence>
<evidence type="ECO:0000313" key="3">
    <source>
        <dbReference type="Proteomes" id="UP000050424"/>
    </source>
</evidence>